<keyword evidence="2" id="KW-1185">Reference proteome</keyword>
<accession>A0A8S4RCJ9</accession>
<evidence type="ECO:0000313" key="2">
    <source>
        <dbReference type="Proteomes" id="UP000838756"/>
    </source>
</evidence>
<dbReference type="EMBL" id="CAKXAJ010025064">
    <property type="protein sequence ID" value="CAH2234467.1"/>
    <property type="molecule type" value="Genomic_DNA"/>
</dbReference>
<protein>
    <submittedName>
        <fullName evidence="1">Jg1610 protein</fullName>
    </submittedName>
</protein>
<dbReference type="AlphaFoldDB" id="A0A8S4RCJ9"/>
<organism evidence="1 2">
    <name type="scientific">Pararge aegeria aegeria</name>
    <dbReference type="NCBI Taxonomy" id="348720"/>
    <lineage>
        <taxon>Eukaryota</taxon>
        <taxon>Metazoa</taxon>
        <taxon>Ecdysozoa</taxon>
        <taxon>Arthropoda</taxon>
        <taxon>Hexapoda</taxon>
        <taxon>Insecta</taxon>
        <taxon>Pterygota</taxon>
        <taxon>Neoptera</taxon>
        <taxon>Endopterygota</taxon>
        <taxon>Lepidoptera</taxon>
        <taxon>Glossata</taxon>
        <taxon>Ditrysia</taxon>
        <taxon>Papilionoidea</taxon>
        <taxon>Nymphalidae</taxon>
        <taxon>Satyrinae</taxon>
        <taxon>Satyrini</taxon>
        <taxon>Parargina</taxon>
        <taxon>Pararge</taxon>
    </lineage>
</organism>
<name>A0A8S4RCJ9_9NEOP</name>
<comment type="caution">
    <text evidence="1">The sequence shown here is derived from an EMBL/GenBank/DDBJ whole genome shotgun (WGS) entry which is preliminary data.</text>
</comment>
<evidence type="ECO:0000313" key="1">
    <source>
        <dbReference type="EMBL" id="CAH2234467.1"/>
    </source>
</evidence>
<gene>
    <name evidence="1" type="primary">jg1610</name>
    <name evidence="1" type="ORF">PAEG_LOCUS12292</name>
</gene>
<proteinExistence type="predicted"/>
<reference evidence="1" key="1">
    <citation type="submission" date="2022-03" db="EMBL/GenBank/DDBJ databases">
        <authorList>
            <person name="Lindestad O."/>
        </authorList>
    </citation>
    <scope>NUCLEOTIDE SEQUENCE</scope>
</reference>
<sequence length="135" mass="15200">MRATIEGTQVGPFESVEATRIKRFAMSHIEIESSRVTLFKVLTTGQIASGSSHSFVPVSYKMLCRLHRTNCFRHVTTSCKLKTLLNGTISDERKHNILAFAHATMDLTQHQTIIFAEQKVVRAAAVNEFIIIRPQ</sequence>
<dbReference type="Proteomes" id="UP000838756">
    <property type="component" value="Unassembled WGS sequence"/>
</dbReference>